<evidence type="ECO:0000313" key="12">
    <source>
        <dbReference type="Proteomes" id="UP001205105"/>
    </source>
</evidence>
<feature type="compositionally biased region" description="Basic and acidic residues" evidence="9">
    <location>
        <begin position="413"/>
        <end position="425"/>
    </location>
</feature>
<dbReference type="FunFam" id="3.40.50.720:FF:000066">
    <property type="entry name" value="Putative ubiquitin-like modifier-activating enzyme 5"/>
    <property type="match status" value="1"/>
</dbReference>
<dbReference type="InterPro" id="IPR035985">
    <property type="entry name" value="Ubiquitin-activating_enz"/>
</dbReference>
<evidence type="ECO:0000256" key="1">
    <source>
        <dbReference type="ARBA" id="ARBA00005339"/>
    </source>
</evidence>
<dbReference type="PANTHER" id="PTHR10953:SF9">
    <property type="entry name" value="UBIQUITIN-LIKE MODIFIER-ACTIVATING ENZYME 5"/>
    <property type="match status" value="1"/>
</dbReference>
<evidence type="ECO:0000256" key="8">
    <source>
        <dbReference type="SAM" id="Coils"/>
    </source>
</evidence>
<keyword evidence="6" id="KW-0862">Zinc</keyword>
<dbReference type="InterPro" id="IPR000594">
    <property type="entry name" value="ThiF_NAD_FAD-bd"/>
</dbReference>
<comment type="caution">
    <text evidence="11">The sequence shown here is derived from an EMBL/GenBank/DDBJ whole genome shotgun (WGS) entry which is preliminary data.</text>
</comment>
<organism evidence="11 12">
    <name type="scientific">Chlorella ohadii</name>
    <dbReference type="NCBI Taxonomy" id="2649997"/>
    <lineage>
        <taxon>Eukaryota</taxon>
        <taxon>Viridiplantae</taxon>
        <taxon>Chlorophyta</taxon>
        <taxon>core chlorophytes</taxon>
        <taxon>Trebouxiophyceae</taxon>
        <taxon>Chlorellales</taxon>
        <taxon>Chlorellaceae</taxon>
        <taxon>Chlorella clade</taxon>
        <taxon>Chlorella</taxon>
    </lineage>
</organism>
<keyword evidence="7" id="KW-0067">ATP-binding</keyword>
<feature type="compositionally biased region" description="Low complexity" evidence="9">
    <location>
        <begin position="1"/>
        <end position="15"/>
    </location>
</feature>
<protein>
    <recommendedName>
        <fullName evidence="2">Ubiquitin-like modifier-activating enzyme 5</fullName>
    </recommendedName>
</protein>
<evidence type="ECO:0000256" key="2">
    <source>
        <dbReference type="ARBA" id="ARBA00016279"/>
    </source>
</evidence>
<name>A0AAD5DQ36_9CHLO</name>
<dbReference type="Pfam" id="PF00899">
    <property type="entry name" value="ThiF"/>
    <property type="match status" value="1"/>
</dbReference>
<dbReference type="PROSITE" id="PS00065">
    <property type="entry name" value="D_2_HYDROXYACID_DH_1"/>
    <property type="match status" value="1"/>
</dbReference>
<gene>
    <name evidence="11" type="ORF">COHA_005259</name>
</gene>
<evidence type="ECO:0000256" key="6">
    <source>
        <dbReference type="ARBA" id="ARBA00022833"/>
    </source>
</evidence>
<dbReference type="SUPFAM" id="SSF69572">
    <property type="entry name" value="Activating enzymes of the ubiquitin-like proteins"/>
    <property type="match status" value="1"/>
</dbReference>
<dbReference type="GO" id="GO:0005524">
    <property type="term" value="F:ATP binding"/>
    <property type="evidence" value="ECO:0007669"/>
    <property type="project" value="UniProtKB-KW"/>
</dbReference>
<evidence type="ECO:0000313" key="11">
    <source>
        <dbReference type="EMBL" id="KAI7841031.1"/>
    </source>
</evidence>
<feature type="coiled-coil region" evidence="8">
    <location>
        <begin position="375"/>
        <end position="402"/>
    </location>
</feature>
<dbReference type="CDD" id="cd00757">
    <property type="entry name" value="ThiF_MoeB_HesA_family"/>
    <property type="match status" value="1"/>
</dbReference>
<dbReference type="GO" id="GO:0071569">
    <property type="term" value="P:protein ufmylation"/>
    <property type="evidence" value="ECO:0007669"/>
    <property type="project" value="TreeGrafter"/>
</dbReference>
<accession>A0AAD5DQ36</accession>
<feature type="region of interest" description="Disordered" evidence="9">
    <location>
        <begin position="1"/>
        <end position="26"/>
    </location>
</feature>
<evidence type="ECO:0000259" key="10">
    <source>
        <dbReference type="Pfam" id="PF00899"/>
    </source>
</evidence>
<dbReference type="Gene3D" id="3.40.50.720">
    <property type="entry name" value="NAD(P)-binding Rossmann-like Domain"/>
    <property type="match status" value="1"/>
</dbReference>
<comment type="similarity">
    <text evidence="1">Belongs to the ubiquitin-activating E1 family. UBA5 subfamily.</text>
</comment>
<feature type="region of interest" description="Disordered" evidence="9">
    <location>
        <begin position="403"/>
        <end position="425"/>
    </location>
</feature>
<dbReference type="PANTHER" id="PTHR10953">
    <property type="entry name" value="UBIQUITIN-ACTIVATING ENZYME E1"/>
    <property type="match status" value="1"/>
</dbReference>
<dbReference type="EMBL" id="JADXDR010000068">
    <property type="protein sequence ID" value="KAI7841031.1"/>
    <property type="molecule type" value="Genomic_DNA"/>
</dbReference>
<keyword evidence="12" id="KW-1185">Reference proteome</keyword>
<dbReference type="Proteomes" id="UP001205105">
    <property type="component" value="Unassembled WGS sequence"/>
</dbReference>
<keyword evidence="5" id="KW-0833">Ubl conjugation pathway</keyword>
<proteinExistence type="inferred from homology"/>
<evidence type="ECO:0000256" key="4">
    <source>
        <dbReference type="ARBA" id="ARBA00022741"/>
    </source>
</evidence>
<evidence type="ECO:0000256" key="3">
    <source>
        <dbReference type="ARBA" id="ARBA00022723"/>
    </source>
</evidence>
<dbReference type="InterPro" id="IPR045886">
    <property type="entry name" value="ThiF/MoeB/HesA"/>
</dbReference>
<dbReference type="AlphaFoldDB" id="A0AAD5DQ36"/>
<sequence length="627" mass="66458">MAQAGGQAAAGNTAAPRPKVDKLSSEVVDSNPYSRLMALQRMGIVKDYEQIRNKTVAVVGMGGVGSVAAEMLTRCGIGRLLMYDYDKVELANMNRLFFRPEQCGMTKTDAAAQTLAGINPDVALESYTMNITTLEGFDAFKATLETAPGSGTSRVDLVLSCVDNYEARMTINQVCLELNQTWMESGVSEDAVSGHIQVVAPGETACFACVPPLVVASGIDERTLKREGVCAASLPTTMGIVAGLLVQNSLKYLLHFGQVTQYLGYSSLKDFFPTMDIKPNTHCTNALCRQRQAEWAVGAPAREAAAAAAAAEAAAAEAAAGPLHETNEWGIEVVADAGTSGVAGRGGLARRAAPLAARRRRAVLLRAQQGEPGVSEDVIARLRAAEEEAARLKQELAAAQAAAGAAAGAPGGDEARPPRIDGGDLRRETLFSGVDSKQRNWLSESDVSFFTGGGPSEAVGADGLSQEEQAVVQRRLILGAVAAVGLGAFALVPTGQLQLVQELLAQAEQLVPDGDLPALQSLLARILGEPNNLQQNLRDAASCLPTTREVEAAEALGRDVYEYVRQIDYDQYFDSRAAARDGRLMKQYVDFSLNSTKAAQAKLREFLALMPAEQREAAAAQLATLPF</sequence>
<dbReference type="GO" id="GO:0005829">
    <property type="term" value="C:cytosol"/>
    <property type="evidence" value="ECO:0007669"/>
    <property type="project" value="TreeGrafter"/>
</dbReference>
<evidence type="ECO:0000256" key="7">
    <source>
        <dbReference type="ARBA" id="ARBA00022840"/>
    </source>
</evidence>
<dbReference type="InterPro" id="IPR029752">
    <property type="entry name" value="D-isomer_DH_CS1"/>
</dbReference>
<feature type="domain" description="THIF-type NAD/FAD binding fold" evidence="10">
    <location>
        <begin position="33"/>
        <end position="284"/>
    </location>
</feature>
<evidence type="ECO:0000256" key="9">
    <source>
        <dbReference type="SAM" id="MobiDB-lite"/>
    </source>
</evidence>
<dbReference type="GO" id="GO:0046872">
    <property type="term" value="F:metal ion binding"/>
    <property type="evidence" value="ECO:0007669"/>
    <property type="project" value="UniProtKB-KW"/>
</dbReference>
<keyword evidence="3" id="KW-0479">Metal-binding</keyword>
<evidence type="ECO:0000256" key="5">
    <source>
        <dbReference type="ARBA" id="ARBA00022786"/>
    </source>
</evidence>
<reference evidence="11" key="1">
    <citation type="submission" date="2020-11" db="EMBL/GenBank/DDBJ databases">
        <title>Chlorella ohadii genome sequencing and assembly.</title>
        <authorList>
            <person name="Murik O."/>
            <person name="Treves H."/>
            <person name="Kedem I."/>
            <person name="Shotland Y."/>
            <person name="Kaplan A."/>
        </authorList>
    </citation>
    <scope>NUCLEOTIDE SEQUENCE</scope>
    <source>
        <strain evidence="11">1</strain>
    </source>
</reference>
<dbReference type="GO" id="GO:0071566">
    <property type="term" value="F:UFM1 activating enzyme activity"/>
    <property type="evidence" value="ECO:0007669"/>
    <property type="project" value="TreeGrafter"/>
</dbReference>
<keyword evidence="8" id="KW-0175">Coiled coil</keyword>
<keyword evidence="4" id="KW-0547">Nucleotide-binding</keyword>